<proteinExistence type="predicted"/>
<evidence type="ECO:0000256" key="1">
    <source>
        <dbReference type="SAM" id="MobiDB-lite"/>
    </source>
</evidence>
<evidence type="ECO:0008006" key="3">
    <source>
        <dbReference type="Google" id="ProtNLM"/>
    </source>
</evidence>
<accession>A0A699KTL8</accession>
<gene>
    <name evidence="2" type="ORF">Tci_677850</name>
</gene>
<feature type="region of interest" description="Disordered" evidence="1">
    <location>
        <begin position="237"/>
        <end position="256"/>
    </location>
</feature>
<organism evidence="2">
    <name type="scientific">Tanacetum cinerariifolium</name>
    <name type="common">Dalmatian daisy</name>
    <name type="synonym">Chrysanthemum cinerariifolium</name>
    <dbReference type="NCBI Taxonomy" id="118510"/>
    <lineage>
        <taxon>Eukaryota</taxon>
        <taxon>Viridiplantae</taxon>
        <taxon>Streptophyta</taxon>
        <taxon>Embryophyta</taxon>
        <taxon>Tracheophyta</taxon>
        <taxon>Spermatophyta</taxon>
        <taxon>Magnoliopsida</taxon>
        <taxon>eudicotyledons</taxon>
        <taxon>Gunneridae</taxon>
        <taxon>Pentapetalae</taxon>
        <taxon>asterids</taxon>
        <taxon>campanulids</taxon>
        <taxon>Asterales</taxon>
        <taxon>Asteraceae</taxon>
        <taxon>Asteroideae</taxon>
        <taxon>Anthemideae</taxon>
        <taxon>Anthemidinae</taxon>
        <taxon>Tanacetum</taxon>
    </lineage>
</organism>
<evidence type="ECO:0000313" key="2">
    <source>
        <dbReference type="EMBL" id="GFB05879.1"/>
    </source>
</evidence>
<name>A0A699KTL8_TANCI</name>
<dbReference type="EMBL" id="BKCJ010543137">
    <property type="protein sequence ID" value="GFB05879.1"/>
    <property type="molecule type" value="Genomic_DNA"/>
</dbReference>
<comment type="caution">
    <text evidence="2">The sequence shown here is derived from an EMBL/GenBank/DDBJ whole genome shotgun (WGS) entry which is preliminary data.</text>
</comment>
<feature type="compositionally biased region" description="Polar residues" evidence="1">
    <location>
        <begin position="247"/>
        <end position="256"/>
    </location>
</feature>
<protein>
    <recommendedName>
        <fullName evidence="3">Reverse transcriptase domain-containing protein</fullName>
    </recommendedName>
</protein>
<reference evidence="2" key="1">
    <citation type="journal article" date="2019" name="Sci. Rep.">
        <title>Draft genome of Tanacetum cinerariifolium, the natural source of mosquito coil.</title>
        <authorList>
            <person name="Yamashiro T."/>
            <person name="Shiraishi A."/>
            <person name="Satake H."/>
            <person name="Nakayama K."/>
        </authorList>
    </citation>
    <scope>NUCLEOTIDE SEQUENCE</scope>
</reference>
<sequence length="377" mass="42167">NSFCPPDSYHPSHPTYETYSGDTCGNDSHFRYDCSPQFPVNYEPELGYIQNYNSYPHDSPSFPQQYPCCKDCEQAAKAQNWKLPVCYDDDDDEESSNSLEDNIIFELPPCGAVTPTEPVDSLNMRDEHLDTIPATESNEFIKSCVENLVPNPSESEGENECDVPAGFTTFSNVLFDADYDSDSSDDESLSDEDINSLFDEFAGELTLLTSISSRIDEADCHPGEKIRLTKRLLYDNSSPRPPEEIVSDNSNADIESFSPSPIPIEDSDYHMEEIDLPFTPDDPMPPGIKDDDYDSGRDVPILEELLDNYSLSLTANESYHFDIPSPYRPPAKPPDGNTGTLNIKMLECPMIINLKNTPVLDVPIIFTPLDQLKYGGN</sequence>
<feature type="non-terminal residue" evidence="2">
    <location>
        <position position="1"/>
    </location>
</feature>
<dbReference type="AlphaFoldDB" id="A0A699KTL8"/>